<keyword evidence="2" id="KW-0812">Transmembrane</keyword>
<evidence type="ECO:0000256" key="2">
    <source>
        <dbReference type="SAM" id="Phobius"/>
    </source>
</evidence>
<dbReference type="Proteomes" id="UP001164420">
    <property type="component" value="Unassembled WGS sequence"/>
</dbReference>
<proteinExistence type="predicted"/>
<feature type="compositionally biased region" description="Acidic residues" evidence="1">
    <location>
        <begin position="206"/>
        <end position="217"/>
    </location>
</feature>
<dbReference type="EMBL" id="JAOCQI010000001">
    <property type="protein sequence ID" value="MCT7310093.1"/>
    <property type="molecule type" value="Genomic_DNA"/>
</dbReference>
<comment type="caution">
    <text evidence="3">The sequence shown here is derived from an EMBL/GenBank/DDBJ whole genome shotgun (WGS) entry which is preliminary data.</text>
</comment>
<evidence type="ECO:0000313" key="3">
    <source>
        <dbReference type="EMBL" id="MCT7310093.1"/>
    </source>
</evidence>
<protein>
    <submittedName>
        <fullName evidence="3">Uncharacterized protein</fullName>
    </submittedName>
</protein>
<feature type="transmembrane region" description="Helical" evidence="2">
    <location>
        <begin position="12"/>
        <end position="29"/>
    </location>
</feature>
<dbReference type="PROSITE" id="PS51257">
    <property type="entry name" value="PROKAR_LIPOPROTEIN"/>
    <property type="match status" value="1"/>
</dbReference>
<sequence>MKELASIYRPYFPAGLTALGACTVAVGIFANSDGLRLSGALIAAAGAFWAGHRQVKSSADVKARNEKIIELSQKLNDAITGGNAFCYGYPYMIAPGQFQWTFIHHGDTPLYDVQVRIHDMRRPVLSGSETLQLGTLFPGRSHSFALPGSVSTRTPVQAFNLFFVARNGSWTQEIRWIEKPGVQATANRVVRDGMQVSSPLLCEVSPEYDGETPEDDAWNTPPPGLTHLPS</sequence>
<name>A0ABT2L4H1_9RALS</name>
<feature type="region of interest" description="Disordered" evidence="1">
    <location>
        <begin position="204"/>
        <end position="230"/>
    </location>
</feature>
<evidence type="ECO:0000313" key="4">
    <source>
        <dbReference type="Proteomes" id="UP001164420"/>
    </source>
</evidence>
<gene>
    <name evidence="3" type="ORF">N5J06_04000</name>
</gene>
<accession>A0ABT2L4H1</accession>
<keyword evidence="4" id="KW-1185">Reference proteome</keyword>
<dbReference type="RefSeq" id="WP_260784688.1">
    <property type="nucleotide sequence ID" value="NZ_JAOCQI010000001.1"/>
</dbReference>
<reference evidence="3 4" key="1">
    <citation type="journal article" date="2023" name="Front. Microbiol.">
        <title>Ralstonia chuxiongensis sp. nov., Ralstonia mojiangensis sp. nov., and Ralstonia soli sp. nov., isolated from tobacco fields, are three novel species in the family Burkholderiaceae.</title>
        <authorList>
            <person name="Lu C.H."/>
            <person name="Zhang Y.Y."/>
            <person name="Jiang N."/>
            <person name="Chen W."/>
            <person name="Shao X."/>
            <person name="Zhao Z.M."/>
            <person name="Lu W.L."/>
            <person name="Hu X."/>
            <person name="Xi Y.X."/>
            <person name="Zou S.Y."/>
            <person name="Wei Q.J."/>
            <person name="Lin Z.L."/>
            <person name="Gong L."/>
            <person name="Gai X.T."/>
            <person name="Zhang L.Q."/>
            <person name="Li J.Y."/>
            <person name="Jin Y."/>
            <person name="Xia Z.Y."/>
        </authorList>
    </citation>
    <scope>NUCLEOTIDE SEQUENCE [LARGE SCALE GENOMIC DNA]</scope>
    <source>
        <strain evidence="3 4">22TCJT01-1</strain>
    </source>
</reference>
<keyword evidence="2" id="KW-1133">Transmembrane helix</keyword>
<organism evidence="3 4">
    <name type="scientific">Ralstonia mojiangensis</name>
    <dbReference type="NCBI Taxonomy" id="2953895"/>
    <lineage>
        <taxon>Bacteria</taxon>
        <taxon>Pseudomonadati</taxon>
        <taxon>Pseudomonadota</taxon>
        <taxon>Betaproteobacteria</taxon>
        <taxon>Burkholderiales</taxon>
        <taxon>Burkholderiaceae</taxon>
        <taxon>Ralstonia</taxon>
    </lineage>
</organism>
<keyword evidence="2" id="KW-0472">Membrane</keyword>
<evidence type="ECO:0000256" key="1">
    <source>
        <dbReference type="SAM" id="MobiDB-lite"/>
    </source>
</evidence>